<comment type="caution">
    <text evidence="2">The sequence shown here is derived from an EMBL/GenBank/DDBJ whole genome shotgun (WGS) entry which is preliminary data.</text>
</comment>
<feature type="compositionally biased region" description="Acidic residues" evidence="1">
    <location>
        <begin position="1"/>
        <end position="13"/>
    </location>
</feature>
<keyword evidence="3" id="KW-1185">Reference proteome</keyword>
<organism evidence="2 3">
    <name type="scientific">Halolamina litorea</name>
    <dbReference type="NCBI Taxonomy" id="1515593"/>
    <lineage>
        <taxon>Archaea</taxon>
        <taxon>Methanobacteriati</taxon>
        <taxon>Methanobacteriota</taxon>
        <taxon>Stenosarchaea group</taxon>
        <taxon>Halobacteria</taxon>
        <taxon>Halobacteriales</taxon>
        <taxon>Haloferacaceae</taxon>
    </lineage>
</organism>
<evidence type="ECO:0000313" key="3">
    <source>
        <dbReference type="Proteomes" id="UP001597139"/>
    </source>
</evidence>
<dbReference type="AlphaFoldDB" id="A0ABD6BPW3"/>
<feature type="region of interest" description="Disordered" evidence="1">
    <location>
        <begin position="62"/>
        <end position="84"/>
    </location>
</feature>
<dbReference type="Proteomes" id="UP001597139">
    <property type="component" value="Unassembled WGS sequence"/>
</dbReference>
<dbReference type="RefSeq" id="WP_267645472.1">
    <property type="nucleotide sequence ID" value="NZ_JANHGR010000001.1"/>
</dbReference>
<name>A0ABD6BPW3_9EURY</name>
<feature type="compositionally biased region" description="Basic and acidic residues" evidence="1">
    <location>
        <begin position="65"/>
        <end position="78"/>
    </location>
</feature>
<gene>
    <name evidence="2" type="ORF">ACFSAU_01740</name>
</gene>
<feature type="region of interest" description="Disordered" evidence="1">
    <location>
        <begin position="1"/>
        <end position="27"/>
    </location>
</feature>
<proteinExistence type="predicted"/>
<evidence type="ECO:0000256" key="1">
    <source>
        <dbReference type="SAM" id="MobiDB-lite"/>
    </source>
</evidence>
<dbReference type="EMBL" id="JBHUCZ010000001">
    <property type="protein sequence ID" value="MFD1566203.1"/>
    <property type="molecule type" value="Genomic_DNA"/>
</dbReference>
<sequence length="84" mass="9272">MQWTDDAADDWEEAGANPPHVDRESVEMTWTDDGFVLAPDGIEDTEEKRANALFSTVACKVGNDTADRDFGPQRERSGSPEAEN</sequence>
<protein>
    <submittedName>
        <fullName evidence="2">Uncharacterized protein</fullName>
    </submittedName>
</protein>
<reference evidence="2 3" key="1">
    <citation type="journal article" date="2019" name="Int. J. Syst. Evol. Microbiol.">
        <title>The Global Catalogue of Microorganisms (GCM) 10K type strain sequencing project: providing services to taxonomists for standard genome sequencing and annotation.</title>
        <authorList>
            <consortium name="The Broad Institute Genomics Platform"/>
            <consortium name="The Broad Institute Genome Sequencing Center for Infectious Disease"/>
            <person name="Wu L."/>
            <person name="Ma J."/>
        </authorList>
    </citation>
    <scope>NUCLEOTIDE SEQUENCE [LARGE SCALE GENOMIC DNA]</scope>
    <source>
        <strain evidence="2 3">CGMCC 1.12859</strain>
    </source>
</reference>
<evidence type="ECO:0000313" key="2">
    <source>
        <dbReference type="EMBL" id="MFD1566203.1"/>
    </source>
</evidence>
<accession>A0ABD6BPW3</accession>